<dbReference type="GO" id="GO:0017177">
    <property type="term" value="C:glucosidase II complex"/>
    <property type="evidence" value="ECO:0007669"/>
    <property type="project" value="TreeGrafter"/>
</dbReference>
<feature type="domain" description="Glycosyl hydrolase family 31 C-terminal" evidence="18">
    <location>
        <begin position="756"/>
        <end position="843"/>
    </location>
</feature>
<proteinExistence type="inferred from homology"/>
<dbReference type="PANTHER" id="PTHR22762:SF54">
    <property type="entry name" value="BCDNA.GH04962"/>
    <property type="match status" value="1"/>
</dbReference>
<evidence type="ECO:0000259" key="16">
    <source>
        <dbReference type="Pfam" id="PF13802"/>
    </source>
</evidence>
<evidence type="ECO:0000256" key="11">
    <source>
        <dbReference type="ARBA" id="ARBA00042895"/>
    </source>
</evidence>
<dbReference type="InterPro" id="IPR017853">
    <property type="entry name" value="GH"/>
</dbReference>
<sequence length="1004" mass="113064">MQRLSISWTAFLLLCLTLCSLLTPAVSVKHENFKTCAQSGFCKRNRAYADTAAAQASTWTSPYALQASSIKFSQGLLTGVVTKKAGDETIRLPLTVSFYESGVARVTIDEEKRQKKDIELRHGSKARKERYNEAEKWAIVGGTTLSSGAATKNGEKKGETRVVYGPAGSFEAVIRHEPFGVEFLREGVVEVVFNGKGLMNVEHWRAKVDKPVVEKKEGETEEEQKARESAVVQEGEDEGTWWEESFGGNTDSKPRGPESIALDISFPGYSHVYGLAEHAGPLSLRETRGESNSEDKTKYSEPYRMYNSDVFEYEMDSPMTLYGSIPFLQAKKKDSTVGVFWLNAAETWVDITKTKSFVKQAVDKVLQNPVSLGVTGSMTTDTHWISESGLLDVFVMLGPTPQDVVEKYSELTGYTQLPQMFSIAYHQCRWNYVTDEDVRDVDRKFDKFTIPYDVIWLDIEYTEGKKYFTWDPMTFPDPLGMQKQLDEHERKLVAIIDPHIKNEGNYPIVEELKSKDLAVHNKDDNIYEGWCWPGSSYWIDCFNPKARDWWVGLFKYDRFKGSAKNTWLWNDMNEPSVFNGPETTMPKDNLHAGGWEHRDVHNLNGLTLINATYDALLSRDKEEASVGGVRPFVLTRSFFAGSQRMGAMWTGDNQASWPHLEASVPMILSMGISGFPFAGADVGGFFGNPSKELLTRWYQAGAFYPFFRGHAHIDTRRREPYLAGEPYTGIITQALRLRYSLLPSWYTAFHEAHTTGAPIVRPNYYVHPPDEKGFGMDDQFYVGSTGLLVKPVVKEGQEGQDIYLADKEKYFDYFDFWTYEGPGTVSVAAPLETIPVLMQGGNVFVRRERPRRSSGLMRWDPYTLVVVIGNSGDAEGTLYVDDGEGFDYQQGAYIHRKFSFKSSTGTLMSEDLAAEGSATSKKAKDYLRSMEKVRVEKIVIVNAPEAWKGKMEVEVGTEYLASKSGLTRKVGMEWHGREEGKAAWAVVRDPAVAIGKGWKIDFTA</sequence>
<evidence type="ECO:0000256" key="14">
    <source>
        <dbReference type="SAM" id="SignalP"/>
    </source>
</evidence>
<organism evidence="19 20">
    <name type="scientific">Elasticomyces elasticus</name>
    <dbReference type="NCBI Taxonomy" id="574655"/>
    <lineage>
        <taxon>Eukaryota</taxon>
        <taxon>Fungi</taxon>
        <taxon>Dikarya</taxon>
        <taxon>Ascomycota</taxon>
        <taxon>Pezizomycotina</taxon>
        <taxon>Dothideomycetes</taxon>
        <taxon>Dothideomycetidae</taxon>
        <taxon>Mycosphaerellales</taxon>
        <taxon>Teratosphaeriaceae</taxon>
        <taxon>Elasticomyces</taxon>
    </lineage>
</organism>
<dbReference type="CDD" id="cd14752">
    <property type="entry name" value="GH31_N"/>
    <property type="match status" value="1"/>
</dbReference>
<evidence type="ECO:0000256" key="3">
    <source>
        <dbReference type="ARBA" id="ARBA00004833"/>
    </source>
</evidence>
<evidence type="ECO:0000259" key="15">
    <source>
        <dbReference type="Pfam" id="PF01055"/>
    </source>
</evidence>
<dbReference type="Pfam" id="PF21365">
    <property type="entry name" value="Glyco_hydro_31_3rd"/>
    <property type="match status" value="1"/>
</dbReference>
<dbReference type="SUPFAM" id="SSF51011">
    <property type="entry name" value="Glycosyl hydrolase domain"/>
    <property type="match status" value="1"/>
</dbReference>
<evidence type="ECO:0000256" key="9">
    <source>
        <dbReference type="ARBA" id="ARBA00023180"/>
    </source>
</evidence>
<feature type="region of interest" description="Disordered" evidence="13">
    <location>
        <begin position="214"/>
        <end position="238"/>
    </location>
</feature>
<evidence type="ECO:0000256" key="10">
    <source>
        <dbReference type="ARBA" id="ARBA00023295"/>
    </source>
</evidence>
<dbReference type="Gene3D" id="2.60.40.1180">
    <property type="entry name" value="Golgi alpha-mannosidase II"/>
    <property type="match status" value="2"/>
</dbReference>
<feature type="chain" id="PRO_5042825810" description="alpha-glucosidase" evidence="14">
    <location>
        <begin position="28"/>
        <end position="1004"/>
    </location>
</feature>
<dbReference type="GO" id="GO:0030246">
    <property type="term" value="F:carbohydrate binding"/>
    <property type="evidence" value="ECO:0007669"/>
    <property type="project" value="InterPro"/>
</dbReference>
<dbReference type="Pfam" id="PF01055">
    <property type="entry name" value="Glyco_hydro_31_2nd"/>
    <property type="match status" value="1"/>
</dbReference>
<feature type="compositionally biased region" description="Basic and acidic residues" evidence="13">
    <location>
        <begin position="214"/>
        <end position="228"/>
    </location>
</feature>
<accession>A0AAN7W663</accession>
<comment type="similarity">
    <text evidence="4 12">Belongs to the glycosyl hydrolase 31 family.</text>
</comment>
<dbReference type="GO" id="GO:0005975">
    <property type="term" value="P:carbohydrate metabolic process"/>
    <property type="evidence" value="ECO:0007669"/>
    <property type="project" value="InterPro"/>
</dbReference>
<dbReference type="Pfam" id="PF17137">
    <property type="entry name" value="DUF5110"/>
    <property type="match status" value="1"/>
</dbReference>
<dbReference type="SUPFAM" id="SSF74650">
    <property type="entry name" value="Galactose mutarotase-like"/>
    <property type="match status" value="1"/>
</dbReference>
<dbReference type="EC" id="3.2.1.20" evidence="5"/>
<dbReference type="Pfam" id="PF13802">
    <property type="entry name" value="Gal_mutarotas_2"/>
    <property type="match status" value="1"/>
</dbReference>
<keyword evidence="7 12" id="KW-0378">Hydrolase</keyword>
<dbReference type="Gene3D" id="2.60.40.1760">
    <property type="entry name" value="glycosyl hydrolase (family 31)"/>
    <property type="match status" value="1"/>
</dbReference>
<dbReference type="CDD" id="cd06603">
    <property type="entry name" value="GH31_GANC_GANAB_alpha"/>
    <property type="match status" value="1"/>
</dbReference>
<dbReference type="SUPFAM" id="SSF51445">
    <property type="entry name" value="(Trans)glycosidases"/>
    <property type="match status" value="1"/>
</dbReference>
<comment type="catalytic activity">
    <reaction evidence="1">
        <text>Hydrolysis of terminal, non-reducing (1-&gt;4)-linked alpha-D-glucose residues with release of alpha-D-glucose.</text>
        <dbReference type="EC" id="3.2.1.20"/>
    </reaction>
</comment>
<feature type="domain" description="Glycoside hydrolase family 31 N-terminal" evidence="16">
    <location>
        <begin position="93"/>
        <end position="350"/>
    </location>
</feature>
<dbReference type="GO" id="GO:0006491">
    <property type="term" value="P:N-glycan processing"/>
    <property type="evidence" value="ECO:0007669"/>
    <property type="project" value="TreeGrafter"/>
</dbReference>
<evidence type="ECO:0000256" key="5">
    <source>
        <dbReference type="ARBA" id="ARBA00012741"/>
    </source>
</evidence>
<comment type="caution">
    <text evidence="19">The sequence shown here is derived from an EMBL/GenBank/DDBJ whole genome shotgun (WGS) entry which is preliminary data.</text>
</comment>
<keyword evidence="10 12" id="KW-0326">Glycosidase</keyword>
<dbReference type="EMBL" id="JAVRQU010000015">
    <property type="protein sequence ID" value="KAK5694721.1"/>
    <property type="molecule type" value="Genomic_DNA"/>
</dbReference>
<feature type="signal peptide" evidence="14">
    <location>
        <begin position="1"/>
        <end position="27"/>
    </location>
</feature>
<evidence type="ECO:0000256" key="7">
    <source>
        <dbReference type="ARBA" id="ARBA00022801"/>
    </source>
</evidence>
<dbReference type="InterPro" id="IPR048395">
    <property type="entry name" value="Glyco_hydro_31_C"/>
</dbReference>
<comment type="subcellular location">
    <subcellularLocation>
        <location evidence="2">Endoplasmic reticulum</location>
    </subcellularLocation>
</comment>
<keyword evidence="9" id="KW-0325">Glycoprotein</keyword>
<evidence type="ECO:0000256" key="12">
    <source>
        <dbReference type="RuleBase" id="RU361185"/>
    </source>
</evidence>
<gene>
    <name evidence="19" type="primary">ROT2</name>
    <name evidence="19" type="ORF">LTR97_009311</name>
</gene>
<evidence type="ECO:0000256" key="4">
    <source>
        <dbReference type="ARBA" id="ARBA00007806"/>
    </source>
</evidence>
<evidence type="ECO:0000256" key="13">
    <source>
        <dbReference type="SAM" id="MobiDB-lite"/>
    </source>
</evidence>
<reference evidence="19" key="1">
    <citation type="submission" date="2023-08" db="EMBL/GenBank/DDBJ databases">
        <title>Black Yeasts Isolated from many extreme environments.</title>
        <authorList>
            <person name="Coleine C."/>
            <person name="Stajich J.E."/>
            <person name="Selbmann L."/>
        </authorList>
    </citation>
    <scope>NUCLEOTIDE SEQUENCE</scope>
    <source>
        <strain evidence="19">CCFEE 5810</strain>
    </source>
</reference>
<evidence type="ECO:0000313" key="19">
    <source>
        <dbReference type="EMBL" id="KAK5694721.1"/>
    </source>
</evidence>
<feature type="domain" description="Glycoside hydrolase family 31 TIM barrel" evidence="15">
    <location>
        <begin position="416"/>
        <end position="748"/>
    </location>
</feature>
<evidence type="ECO:0000259" key="18">
    <source>
        <dbReference type="Pfam" id="PF21365"/>
    </source>
</evidence>
<evidence type="ECO:0000259" key="17">
    <source>
        <dbReference type="Pfam" id="PF17137"/>
    </source>
</evidence>
<evidence type="ECO:0000313" key="20">
    <source>
        <dbReference type="Proteomes" id="UP001310594"/>
    </source>
</evidence>
<keyword evidence="8" id="KW-0256">Endoplasmic reticulum</keyword>
<dbReference type="InterPro" id="IPR033403">
    <property type="entry name" value="DUF5110"/>
</dbReference>
<name>A0AAN7W663_9PEZI</name>
<dbReference type="InterPro" id="IPR025887">
    <property type="entry name" value="Glyco_hydro_31_N_dom"/>
</dbReference>
<dbReference type="Gene3D" id="3.20.20.80">
    <property type="entry name" value="Glycosidases"/>
    <property type="match status" value="2"/>
</dbReference>
<dbReference type="AlphaFoldDB" id="A0AAN7W663"/>
<evidence type="ECO:0000256" key="2">
    <source>
        <dbReference type="ARBA" id="ARBA00004240"/>
    </source>
</evidence>
<evidence type="ECO:0000256" key="1">
    <source>
        <dbReference type="ARBA" id="ARBA00001657"/>
    </source>
</evidence>
<feature type="domain" description="DUF5110" evidence="17">
    <location>
        <begin position="863"/>
        <end position="920"/>
    </location>
</feature>
<dbReference type="InterPro" id="IPR013780">
    <property type="entry name" value="Glyco_hydro_b"/>
</dbReference>
<evidence type="ECO:0000256" key="6">
    <source>
        <dbReference type="ARBA" id="ARBA00022729"/>
    </source>
</evidence>
<dbReference type="Proteomes" id="UP001310594">
    <property type="component" value="Unassembled WGS sequence"/>
</dbReference>
<comment type="pathway">
    <text evidence="3">Glycan metabolism; N-glycan metabolism.</text>
</comment>
<protein>
    <recommendedName>
        <fullName evidence="5">alpha-glucosidase</fullName>
        <ecNumber evidence="5">3.2.1.20</ecNumber>
    </recommendedName>
    <alternativeName>
        <fullName evidence="11">Glucosidase II subunit alpha</fullName>
    </alternativeName>
</protein>
<dbReference type="InterPro" id="IPR011013">
    <property type="entry name" value="Gal_mutarotase_sf_dom"/>
</dbReference>
<dbReference type="InterPro" id="IPR000322">
    <property type="entry name" value="Glyco_hydro_31_TIM"/>
</dbReference>
<dbReference type="GO" id="GO:0004558">
    <property type="term" value="F:alpha-1,4-glucosidase activity"/>
    <property type="evidence" value="ECO:0007669"/>
    <property type="project" value="UniProtKB-EC"/>
</dbReference>
<keyword evidence="6 14" id="KW-0732">Signal</keyword>
<evidence type="ECO:0000256" key="8">
    <source>
        <dbReference type="ARBA" id="ARBA00022824"/>
    </source>
</evidence>
<dbReference type="PANTHER" id="PTHR22762">
    <property type="entry name" value="ALPHA-GLUCOSIDASE"/>
    <property type="match status" value="1"/>
</dbReference>